<keyword evidence="20" id="KW-1185">Reference proteome</keyword>
<evidence type="ECO:0000256" key="1">
    <source>
        <dbReference type="ARBA" id="ARBA00004141"/>
    </source>
</evidence>
<keyword evidence="12 16" id="KW-0675">Receptor</keyword>
<dbReference type="PRINTS" id="PR00578">
    <property type="entry name" value="OPSINLTRLEYE"/>
</dbReference>
<dbReference type="PROSITE" id="PS00238">
    <property type="entry name" value="OPSIN"/>
    <property type="match status" value="1"/>
</dbReference>
<dbReference type="InterPro" id="IPR000276">
    <property type="entry name" value="GPCR_Rhodpsn"/>
</dbReference>
<dbReference type="AlphaFoldDB" id="A0AAW1L3C7"/>
<feature type="transmembrane region" description="Helical" evidence="17">
    <location>
        <begin position="95"/>
        <end position="116"/>
    </location>
</feature>
<feature type="domain" description="G-protein coupled receptors family 1 profile" evidence="18">
    <location>
        <begin position="37"/>
        <end position="276"/>
    </location>
</feature>
<feature type="transmembrane region" description="Helical" evidence="17">
    <location>
        <begin position="20"/>
        <end position="45"/>
    </location>
</feature>
<evidence type="ECO:0000256" key="2">
    <source>
        <dbReference type="ARBA" id="ARBA00010663"/>
    </source>
</evidence>
<evidence type="ECO:0000256" key="12">
    <source>
        <dbReference type="ARBA" id="ARBA00023170"/>
    </source>
</evidence>
<dbReference type="InterPro" id="IPR001391">
    <property type="entry name" value="Opsin_lateye"/>
</dbReference>
<evidence type="ECO:0000256" key="3">
    <source>
        <dbReference type="ARBA" id="ARBA00022543"/>
    </source>
</evidence>
<dbReference type="SUPFAM" id="SSF81321">
    <property type="entry name" value="Family A G protein-coupled receptor-like"/>
    <property type="match status" value="1"/>
</dbReference>
<sequence>MLYLIDDHWYQYPPLNPLWHAILGLLIGILGFVSISGNGMVIYIFSSTKSLRTPSNLLVVNLAFSDFLMMTTMSPPMVINCYFETWILGPFMCELYGMFGSLFGCVSIWTMTMIAVDRYNVIVKGLSGKPLTHKGALLRLLGVWLFSVIWTIAPIFGWNRYVPEGNMTACGTDYLNKDWFHRSYILAVVAHEKAMREQAKKMNVASLRSSEAAQTSAECKLAKVALMTISLWFMAWTPYLVTNWMGIFSADNISPLTTIWCSLFAKANAVYNPIVYGISHPKYRQVLHQKFPSLSCADKADQQTDSTSVASGVTQVTASDEAKA</sequence>
<dbReference type="Pfam" id="PF00001">
    <property type="entry name" value="7tm_1"/>
    <property type="match status" value="1"/>
</dbReference>
<dbReference type="PROSITE" id="PS50262">
    <property type="entry name" value="G_PROTEIN_RECEP_F1_2"/>
    <property type="match status" value="1"/>
</dbReference>
<dbReference type="PANTHER" id="PTHR24240">
    <property type="entry name" value="OPSIN"/>
    <property type="match status" value="1"/>
</dbReference>
<dbReference type="CDD" id="cd15079">
    <property type="entry name" value="7tmA_photoreceptors_insect"/>
    <property type="match status" value="1"/>
</dbReference>
<evidence type="ECO:0000256" key="5">
    <source>
        <dbReference type="ARBA" id="ARBA00022692"/>
    </source>
</evidence>
<dbReference type="EMBL" id="JASPKY010000171">
    <property type="protein sequence ID" value="KAK9728249.1"/>
    <property type="molecule type" value="Genomic_DNA"/>
</dbReference>
<dbReference type="Proteomes" id="UP001458880">
    <property type="component" value="Unassembled WGS sequence"/>
</dbReference>
<keyword evidence="6" id="KW-0681">Retinal protein</keyword>
<gene>
    <name evidence="19" type="ORF">QE152_g18065</name>
</gene>
<keyword evidence="14 16" id="KW-0807">Transducer</keyword>
<accession>A0AAW1L3C7</accession>
<evidence type="ECO:0000313" key="20">
    <source>
        <dbReference type="Proteomes" id="UP001458880"/>
    </source>
</evidence>
<dbReference type="InterPro" id="IPR050125">
    <property type="entry name" value="GPCR_opsins"/>
</dbReference>
<dbReference type="InterPro" id="IPR017452">
    <property type="entry name" value="GPCR_Rhodpsn_7TM"/>
</dbReference>
<reference evidence="19 20" key="1">
    <citation type="journal article" date="2024" name="BMC Genomics">
        <title>De novo assembly and annotation of Popillia japonica's genome with initial clues to its potential as an invasive pest.</title>
        <authorList>
            <person name="Cucini C."/>
            <person name="Boschi S."/>
            <person name="Funari R."/>
            <person name="Cardaioli E."/>
            <person name="Iannotti N."/>
            <person name="Marturano G."/>
            <person name="Paoli F."/>
            <person name="Bruttini M."/>
            <person name="Carapelli A."/>
            <person name="Frati F."/>
            <person name="Nardi F."/>
        </authorList>
    </citation>
    <scope>NUCLEOTIDE SEQUENCE [LARGE SCALE GENOMIC DNA]</scope>
    <source>
        <strain evidence="19">DMR45628</strain>
    </source>
</reference>
<protein>
    <submittedName>
        <fullName evidence="19">7 transmembrane receptor (Rhodopsin family)</fullName>
    </submittedName>
</protein>
<dbReference type="PRINTS" id="PR00237">
    <property type="entry name" value="GPCRRHODOPSN"/>
</dbReference>
<keyword evidence="7 17" id="KW-1133">Transmembrane helix</keyword>
<evidence type="ECO:0000256" key="17">
    <source>
        <dbReference type="SAM" id="Phobius"/>
    </source>
</evidence>
<dbReference type="PROSITE" id="PS00237">
    <property type="entry name" value="G_PROTEIN_RECEP_F1_1"/>
    <property type="match status" value="1"/>
</dbReference>
<dbReference type="FunFam" id="1.20.1070.10:FF:000044">
    <property type="entry name" value="Opsin, ultraviolet-sensitive"/>
    <property type="match status" value="1"/>
</dbReference>
<evidence type="ECO:0000313" key="19">
    <source>
        <dbReference type="EMBL" id="KAK9728249.1"/>
    </source>
</evidence>
<dbReference type="GO" id="GO:0004930">
    <property type="term" value="F:G protein-coupled receptor activity"/>
    <property type="evidence" value="ECO:0007669"/>
    <property type="project" value="UniProtKB-KW"/>
</dbReference>
<organism evidence="19 20">
    <name type="scientific">Popillia japonica</name>
    <name type="common">Japanese beetle</name>
    <dbReference type="NCBI Taxonomy" id="7064"/>
    <lineage>
        <taxon>Eukaryota</taxon>
        <taxon>Metazoa</taxon>
        <taxon>Ecdysozoa</taxon>
        <taxon>Arthropoda</taxon>
        <taxon>Hexapoda</taxon>
        <taxon>Insecta</taxon>
        <taxon>Pterygota</taxon>
        <taxon>Neoptera</taxon>
        <taxon>Endopterygota</taxon>
        <taxon>Coleoptera</taxon>
        <taxon>Polyphaga</taxon>
        <taxon>Scarabaeiformia</taxon>
        <taxon>Scarabaeidae</taxon>
        <taxon>Rutelinae</taxon>
        <taxon>Popillia</taxon>
    </lineage>
</organism>
<keyword evidence="13" id="KW-0325">Glycoprotein</keyword>
<keyword evidence="8" id="KW-0157">Chromophore</keyword>
<dbReference type="Gene3D" id="1.20.1070.10">
    <property type="entry name" value="Rhodopsin 7-helix transmembrane proteins"/>
    <property type="match status" value="2"/>
</dbReference>
<feature type="transmembrane region" description="Helical" evidence="17">
    <location>
        <begin position="137"/>
        <end position="158"/>
    </location>
</feature>
<keyword evidence="4" id="KW-0716">Sensory transduction</keyword>
<name>A0AAW1L3C7_POPJA</name>
<evidence type="ECO:0000256" key="8">
    <source>
        <dbReference type="ARBA" id="ARBA00022991"/>
    </source>
</evidence>
<comment type="subcellular location">
    <subcellularLocation>
        <location evidence="1">Membrane</location>
        <topology evidence="1">Multi-pass membrane protein</topology>
    </subcellularLocation>
</comment>
<comment type="similarity">
    <text evidence="2 16">Belongs to the G-protein coupled receptor 1 family.</text>
</comment>
<keyword evidence="11" id="KW-1015">Disulfide bond</keyword>
<keyword evidence="9 16" id="KW-0297">G-protein coupled receptor</keyword>
<evidence type="ECO:0000256" key="15">
    <source>
        <dbReference type="ARBA" id="ARBA00023305"/>
    </source>
</evidence>
<keyword evidence="3" id="KW-0600">Photoreceptor protein</keyword>
<comment type="caution">
    <text evidence="19">The sequence shown here is derived from an EMBL/GenBank/DDBJ whole genome shotgun (WGS) entry which is preliminary data.</text>
</comment>
<dbReference type="GO" id="GO:0016020">
    <property type="term" value="C:membrane"/>
    <property type="evidence" value="ECO:0007669"/>
    <property type="project" value="UniProtKB-SubCell"/>
</dbReference>
<evidence type="ECO:0000256" key="7">
    <source>
        <dbReference type="ARBA" id="ARBA00022989"/>
    </source>
</evidence>
<evidence type="ECO:0000256" key="13">
    <source>
        <dbReference type="ARBA" id="ARBA00023180"/>
    </source>
</evidence>
<proteinExistence type="inferred from homology"/>
<dbReference type="GO" id="GO:0009881">
    <property type="term" value="F:photoreceptor activity"/>
    <property type="evidence" value="ECO:0007669"/>
    <property type="project" value="UniProtKB-KW"/>
</dbReference>
<evidence type="ECO:0000256" key="10">
    <source>
        <dbReference type="ARBA" id="ARBA00023136"/>
    </source>
</evidence>
<evidence type="ECO:0000256" key="14">
    <source>
        <dbReference type="ARBA" id="ARBA00023224"/>
    </source>
</evidence>
<feature type="transmembrane region" description="Helical" evidence="17">
    <location>
        <begin position="57"/>
        <end position="75"/>
    </location>
</feature>
<evidence type="ECO:0000256" key="16">
    <source>
        <dbReference type="RuleBase" id="RU000688"/>
    </source>
</evidence>
<keyword evidence="15" id="KW-0844">Vision</keyword>
<keyword evidence="10 17" id="KW-0472">Membrane</keyword>
<keyword evidence="5 16" id="KW-0812">Transmembrane</keyword>
<dbReference type="GO" id="GO:0007602">
    <property type="term" value="P:phototransduction"/>
    <property type="evidence" value="ECO:0007669"/>
    <property type="project" value="UniProtKB-KW"/>
</dbReference>
<evidence type="ECO:0000256" key="9">
    <source>
        <dbReference type="ARBA" id="ARBA00023040"/>
    </source>
</evidence>
<evidence type="ECO:0000256" key="4">
    <source>
        <dbReference type="ARBA" id="ARBA00022606"/>
    </source>
</evidence>
<evidence type="ECO:0000259" key="18">
    <source>
        <dbReference type="PROSITE" id="PS50262"/>
    </source>
</evidence>
<evidence type="ECO:0000256" key="11">
    <source>
        <dbReference type="ARBA" id="ARBA00023157"/>
    </source>
</evidence>
<dbReference type="InterPro" id="IPR027430">
    <property type="entry name" value="Retinal_BS"/>
</dbReference>
<evidence type="ECO:0000256" key="6">
    <source>
        <dbReference type="ARBA" id="ARBA00022925"/>
    </source>
</evidence>
<dbReference type="GO" id="GO:0007601">
    <property type="term" value="P:visual perception"/>
    <property type="evidence" value="ECO:0007669"/>
    <property type="project" value="UniProtKB-KW"/>
</dbReference>